<dbReference type="Gene3D" id="1.10.443.10">
    <property type="entry name" value="Intergrase catalytic core"/>
    <property type="match status" value="1"/>
</dbReference>
<dbReference type="EMBL" id="JAGRQC010000001">
    <property type="protein sequence ID" value="MBR0551065.1"/>
    <property type="molecule type" value="Genomic_DNA"/>
</dbReference>
<evidence type="ECO:0000256" key="1">
    <source>
        <dbReference type="ARBA" id="ARBA00023172"/>
    </source>
</evidence>
<comment type="caution">
    <text evidence="2">The sequence shown here is derived from an EMBL/GenBank/DDBJ whole genome shotgun (WGS) entry which is preliminary data.</text>
</comment>
<dbReference type="SUPFAM" id="SSF56349">
    <property type="entry name" value="DNA breaking-rejoining enzymes"/>
    <property type="match status" value="1"/>
</dbReference>
<dbReference type="InterPro" id="IPR011010">
    <property type="entry name" value="DNA_brk_join_enz"/>
</dbReference>
<keyword evidence="3" id="KW-1185">Reference proteome</keyword>
<organism evidence="2 3">
    <name type="scientific">Stakelama marina</name>
    <dbReference type="NCBI Taxonomy" id="2826939"/>
    <lineage>
        <taxon>Bacteria</taxon>
        <taxon>Pseudomonadati</taxon>
        <taxon>Pseudomonadota</taxon>
        <taxon>Alphaproteobacteria</taxon>
        <taxon>Sphingomonadales</taxon>
        <taxon>Sphingomonadaceae</taxon>
        <taxon>Stakelama</taxon>
    </lineage>
</organism>
<reference evidence="2" key="1">
    <citation type="submission" date="2021-04" db="EMBL/GenBank/DDBJ databases">
        <title>Ouciella asimina sp. nov., isolated from the surface seawater in the hydrothermal field of Okinawa Trough.</title>
        <authorList>
            <person name="Shuang W."/>
        </authorList>
    </citation>
    <scope>NUCLEOTIDE SEQUENCE</scope>
    <source>
        <strain evidence="2">LXI357</strain>
    </source>
</reference>
<accession>A0A8T4IDK3</accession>
<dbReference type="GO" id="GO:0006310">
    <property type="term" value="P:DNA recombination"/>
    <property type="evidence" value="ECO:0007669"/>
    <property type="project" value="UniProtKB-KW"/>
</dbReference>
<keyword evidence="1" id="KW-0233">DNA recombination</keyword>
<dbReference type="RefSeq" id="WP_284052357.1">
    <property type="nucleotide sequence ID" value="NZ_JAGRQC010000001.1"/>
</dbReference>
<dbReference type="AlphaFoldDB" id="A0A8T4IDK3"/>
<evidence type="ECO:0000313" key="2">
    <source>
        <dbReference type="EMBL" id="MBR0551065.1"/>
    </source>
</evidence>
<protein>
    <recommendedName>
        <fullName evidence="4">Site-specific integrase</fullName>
    </recommendedName>
</protein>
<dbReference type="InterPro" id="IPR013762">
    <property type="entry name" value="Integrase-like_cat_sf"/>
</dbReference>
<dbReference type="GO" id="GO:0003677">
    <property type="term" value="F:DNA binding"/>
    <property type="evidence" value="ECO:0007669"/>
    <property type="project" value="InterPro"/>
</dbReference>
<dbReference type="Proteomes" id="UP000676996">
    <property type="component" value="Unassembled WGS sequence"/>
</dbReference>
<evidence type="ECO:0008006" key="4">
    <source>
        <dbReference type="Google" id="ProtNLM"/>
    </source>
</evidence>
<proteinExistence type="predicted"/>
<sequence length="621" mass="69899">MLSARFVAVKANVKAMLETGRTLTGIEIETLFRRELETELQRNIHDAYENAPWSSSVAEAAVPLAEAYRIARRPDHPRQLSEADREALRDRGLSADLDQIEEYLREFCHEIGDEAVRARLAAINAPTTDPVVHTARMHLLRARAAAWLRTTRVFDDDVMEAANPLAALMGEDYEPPASAISSPVPASTALERDCQFAIYDDRRFGDVIEEILAQLKSEGVWKGDLTQQRRIMQTFSWITGNRALGSYDHRDVAAFKQGLLRLPKSFRFGTPTAGAMARPFADIVAELPVVAPDQRRNMKTVNRDLSTMSTVAKHLAQTAWRPRVSGATVMDFSSATVAIKESDSTGLRPPWTTKHLEALFRSPLYLGGGGVKRRLKAGEPVARVWHDAAYFAPLLWYYHHTCREEMCGLEVADITIDAPVPHFEIRDNVTRGRDGDKAGEKRAARRRKLPIHPELIRLGFLDYVKAVQAEGHQELFPELYLFKAKRGGAQFYDRAWRYMVEWIGDRMALPRNDAGKIADIHSIRALGSSFYEVDGVNEILRADVMGHARTGTNAKHYSKRIQTEGLDVVLAERLAFIQRYVPIITADIRAAPIRLLPLDQRSRVGSGRYRRIRSDAGKLRS</sequence>
<evidence type="ECO:0000313" key="3">
    <source>
        <dbReference type="Proteomes" id="UP000676996"/>
    </source>
</evidence>
<gene>
    <name evidence="2" type="ORF">J7S20_00930</name>
</gene>
<name>A0A8T4IDK3_9SPHN</name>
<dbReference type="GO" id="GO:0015074">
    <property type="term" value="P:DNA integration"/>
    <property type="evidence" value="ECO:0007669"/>
    <property type="project" value="InterPro"/>
</dbReference>